<dbReference type="RefSeq" id="WP_126672998.1">
    <property type="nucleotide sequence ID" value="NZ_RYZR01000003.1"/>
</dbReference>
<reference evidence="2 3" key="1">
    <citation type="submission" date="2018-12" db="EMBL/GenBank/DDBJ databases">
        <title>Dyella dinghuensis sp. nov. DHOA06 and Dyella choica sp. nov. 4M-K27, isolated from forest soil.</title>
        <authorList>
            <person name="Qiu L.-H."/>
            <person name="Gao Z.-H."/>
        </authorList>
    </citation>
    <scope>NUCLEOTIDE SEQUENCE [LARGE SCALE GENOMIC DNA]</scope>
    <source>
        <strain evidence="2 3">DHOA06</strain>
    </source>
</reference>
<keyword evidence="3" id="KW-1185">Reference proteome</keyword>
<feature type="chain" id="PRO_5019093103" description="SHOCT domain-containing protein" evidence="1">
    <location>
        <begin position="22"/>
        <end position="69"/>
    </location>
</feature>
<sequence>MFKPMLAVTTVAFCIALTACGGSKAVAQSNGTCGKQLTDLQTALNTGAMTQDEYNRSREEALRNCYHNN</sequence>
<gene>
    <name evidence="2" type="ORF">EKH79_06785</name>
</gene>
<proteinExistence type="predicted"/>
<dbReference type="OrthoDB" id="5957495at2"/>
<dbReference type="Proteomes" id="UP000267077">
    <property type="component" value="Unassembled WGS sequence"/>
</dbReference>
<comment type="caution">
    <text evidence="2">The sequence shown here is derived from an EMBL/GenBank/DDBJ whole genome shotgun (WGS) entry which is preliminary data.</text>
</comment>
<evidence type="ECO:0000256" key="1">
    <source>
        <dbReference type="SAM" id="SignalP"/>
    </source>
</evidence>
<accession>A0A432LYH1</accession>
<evidence type="ECO:0000313" key="3">
    <source>
        <dbReference type="Proteomes" id="UP000267077"/>
    </source>
</evidence>
<name>A0A432LYH1_9GAMM</name>
<keyword evidence="1" id="KW-0732">Signal</keyword>
<protein>
    <recommendedName>
        <fullName evidence="4">SHOCT domain-containing protein</fullName>
    </recommendedName>
</protein>
<dbReference type="EMBL" id="RYZR01000003">
    <property type="protein sequence ID" value="RUL66372.1"/>
    <property type="molecule type" value="Genomic_DNA"/>
</dbReference>
<dbReference type="AlphaFoldDB" id="A0A432LYH1"/>
<organism evidence="2 3">
    <name type="scientific">Dyella dinghuensis</name>
    <dbReference type="NCBI Taxonomy" id="1920169"/>
    <lineage>
        <taxon>Bacteria</taxon>
        <taxon>Pseudomonadati</taxon>
        <taxon>Pseudomonadota</taxon>
        <taxon>Gammaproteobacteria</taxon>
        <taxon>Lysobacterales</taxon>
        <taxon>Rhodanobacteraceae</taxon>
        <taxon>Dyella</taxon>
    </lineage>
</organism>
<evidence type="ECO:0008006" key="4">
    <source>
        <dbReference type="Google" id="ProtNLM"/>
    </source>
</evidence>
<evidence type="ECO:0000313" key="2">
    <source>
        <dbReference type="EMBL" id="RUL66372.1"/>
    </source>
</evidence>
<dbReference type="PROSITE" id="PS51257">
    <property type="entry name" value="PROKAR_LIPOPROTEIN"/>
    <property type="match status" value="1"/>
</dbReference>
<feature type="signal peptide" evidence="1">
    <location>
        <begin position="1"/>
        <end position="21"/>
    </location>
</feature>